<evidence type="ECO:0000256" key="1">
    <source>
        <dbReference type="SAM" id="MobiDB-lite"/>
    </source>
</evidence>
<name>A0A183KGF3_9TREM</name>
<organism evidence="4">
    <name type="scientific">Schistosoma curassoni</name>
    <dbReference type="NCBI Taxonomy" id="6186"/>
    <lineage>
        <taxon>Eukaryota</taxon>
        <taxon>Metazoa</taxon>
        <taxon>Spiralia</taxon>
        <taxon>Lophotrochozoa</taxon>
        <taxon>Platyhelminthes</taxon>
        <taxon>Trematoda</taxon>
        <taxon>Digenea</taxon>
        <taxon>Strigeidida</taxon>
        <taxon>Schistosomatoidea</taxon>
        <taxon>Schistosomatidae</taxon>
        <taxon>Schistosoma</taxon>
    </lineage>
</organism>
<keyword evidence="3" id="KW-1185">Reference proteome</keyword>
<accession>A0A183KGF3</accession>
<dbReference type="AlphaFoldDB" id="A0A183KGF3"/>
<dbReference type="EMBL" id="UZAK01036411">
    <property type="protein sequence ID" value="VDP55272.1"/>
    <property type="molecule type" value="Genomic_DNA"/>
</dbReference>
<evidence type="ECO:0000313" key="3">
    <source>
        <dbReference type="Proteomes" id="UP000279833"/>
    </source>
</evidence>
<sequence>MEHRKEMQCHGSRIRKPCAPLLWNWGFPTPLGGLSMSTNPVKAPDIRFSSSRLRKKHP</sequence>
<protein>
    <submittedName>
        <fullName evidence="2 4">Uncharacterized protein</fullName>
    </submittedName>
</protein>
<reference evidence="2 3" key="2">
    <citation type="submission" date="2018-11" db="EMBL/GenBank/DDBJ databases">
        <authorList>
            <consortium name="Pathogen Informatics"/>
        </authorList>
    </citation>
    <scope>NUCLEOTIDE SEQUENCE [LARGE SCALE GENOMIC DNA]</scope>
    <source>
        <strain evidence="2">Dakar</strain>
        <strain evidence="3">Dakar, Senegal</strain>
    </source>
</reference>
<evidence type="ECO:0000313" key="4">
    <source>
        <dbReference type="WBParaSite" id="SCUD_0001410301-mRNA-1"/>
    </source>
</evidence>
<dbReference type="WBParaSite" id="SCUD_0001410301-mRNA-1">
    <property type="protein sequence ID" value="SCUD_0001410301-mRNA-1"/>
    <property type="gene ID" value="SCUD_0001410301"/>
</dbReference>
<evidence type="ECO:0000313" key="2">
    <source>
        <dbReference type="EMBL" id="VDP55272.1"/>
    </source>
</evidence>
<proteinExistence type="predicted"/>
<feature type="region of interest" description="Disordered" evidence="1">
    <location>
        <begin position="36"/>
        <end position="58"/>
    </location>
</feature>
<dbReference type="Proteomes" id="UP000279833">
    <property type="component" value="Unassembled WGS sequence"/>
</dbReference>
<gene>
    <name evidence="2" type="ORF">SCUD_LOCUS14100</name>
</gene>
<reference evidence="4" key="1">
    <citation type="submission" date="2016-06" db="UniProtKB">
        <authorList>
            <consortium name="WormBaseParasite"/>
        </authorList>
    </citation>
    <scope>IDENTIFICATION</scope>
</reference>